<keyword evidence="1" id="KW-0560">Oxidoreductase</keyword>
<feature type="non-terminal residue" evidence="4">
    <location>
        <position position="1"/>
    </location>
</feature>
<gene>
    <name evidence="4" type="ORF">METZ01_LOCUS77820</name>
</gene>
<accession>A0A381U9R8</accession>
<dbReference type="GO" id="GO:0051287">
    <property type="term" value="F:NAD binding"/>
    <property type="evidence" value="ECO:0007669"/>
    <property type="project" value="InterPro"/>
</dbReference>
<protein>
    <recommendedName>
        <fullName evidence="3">D-isomer specific 2-hydroxyacid dehydrogenase NAD-binding domain-containing protein</fullName>
    </recommendedName>
</protein>
<dbReference type="InterPro" id="IPR006140">
    <property type="entry name" value="D-isomer_DH_NAD-bd"/>
</dbReference>
<reference evidence="4" key="1">
    <citation type="submission" date="2018-05" db="EMBL/GenBank/DDBJ databases">
        <authorList>
            <person name="Lanie J.A."/>
            <person name="Ng W.-L."/>
            <person name="Kazmierczak K.M."/>
            <person name="Andrzejewski T.M."/>
            <person name="Davidsen T.M."/>
            <person name="Wayne K.J."/>
            <person name="Tettelin H."/>
            <person name="Glass J.I."/>
            <person name="Rusch D."/>
            <person name="Podicherti R."/>
            <person name="Tsui H.-C.T."/>
            <person name="Winkler M.E."/>
        </authorList>
    </citation>
    <scope>NUCLEOTIDE SEQUENCE</scope>
</reference>
<organism evidence="4">
    <name type="scientific">marine metagenome</name>
    <dbReference type="NCBI Taxonomy" id="408172"/>
    <lineage>
        <taxon>unclassified sequences</taxon>
        <taxon>metagenomes</taxon>
        <taxon>ecological metagenomes</taxon>
    </lineage>
</organism>
<evidence type="ECO:0000313" key="4">
    <source>
        <dbReference type="EMBL" id="SVA24966.1"/>
    </source>
</evidence>
<dbReference type="EMBL" id="UINC01006017">
    <property type="protein sequence ID" value="SVA24966.1"/>
    <property type="molecule type" value="Genomic_DNA"/>
</dbReference>
<evidence type="ECO:0000256" key="1">
    <source>
        <dbReference type="ARBA" id="ARBA00023002"/>
    </source>
</evidence>
<evidence type="ECO:0000259" key="3">
    <source>
        <dbReference type="Pfam" id="PF02826"/>
    </source>
</evidence>
<proteinExistence type="predicted"/>
<dbReference type="AlphaFoldDB" id="A0A381U9R8"/>
<dbReference type="SUPFAM" id="SSF51735">
    <property type="entry name" value="NAD(P)-binding Rossmann-fold domains"/>
    <property type="match status" value="1"/>
</dbReference>
<dbReference type="Gene3D" id="3.40.50.720">
    <property type="entry name" value="NAD(P)-binding Rossmann-like Domain"/>
    <property type="match status" value="2"/>
</dbReference>
<sequence length="237" mass="26863">MGAGVDHILSDPSLPENIPICRISDEKLSFSMSSYIIMAVLFYHKRLIKYQSDKKNKIWDHDSIPEIDINIGILGFGSLGSDAGIKLKNLGFNVYGYSLNKKEHSDIKLYHGDNLDQFLNKINVLICTVPYTSKTKNLLNIKLFNKLNDETYLINVSRGKVQNEKDILKAIEIGKLSGAFLDVFETEPLPKNNKIWGNDKIEITPHIASITNEEAAVPQILDNYDRMNKNIQLRNVI</sequence>
<feature type="domain" description="D-isomer specific 2-hydroxyacid dehydrogenase NAD-binding" evidence="3">
    <location>
        <begin position="38"/>
        <end position="208"/>
    </location>
</feature>
<dbReference type="InterPro" id="IPR029752">
    <property type="entry name" value="D-isomer_DH_CS1"/>
</dbReference>
<dbReference type="PANTHER" id="PTHR43333:SF1">
    <property type="entry name" value="D-ISOMER SPECIFIC 2-HYDROXYACID DEHYDROGENASE NAD-BINDING DOMAIN-CONTAINING PROTEIN"/>
    <property type="match status" value="1"/>
</dbReference>
<dbReference type="PROSITE" id="PS00065">
    <property type="entry name" value="D_2_HYDROXYACID_DH_1"/>
    <property type="match status" value="1"/>
</dbReference>
<dbReference type="InterPro" id="IPR036291">
    <property type="entry name" value="NAD(P)-bd_dom_sf"/>
</dbReference>
<keyword evidence="2" id="KW-0520">NAD</keyword>
<name>A0A381U9R8_9ZZZZ</name>
<dbReference type="PANTHER" id="PTHR43333">
    <property type="entry name" value="2-HACID_DH_C DOMAIN-CONTAINING PROTEIN"/>
    <property type="match status" value="1"/>
</dbReference>
<feature type="non-terminal residue" evidence="4">
    <location>
        <position position="237"/>
    </location>
</feature>
<dbReference type="GO" id="GO:0016491">
    <property type="term" value="F:oxidoreductase activity"/>
    <property type="evidence" value="ECO:0007669"/>
    <property type="project" value="UniProtKB-KW"/>
</dbReference>
<evidence type="ECO:0000256" key="2">
    <source>
        <dbReference type="ARBA" id="ARBA00023027"/>
    </source>
</evidence>
<dbReference type="Pfam" id="PF02826">
    <property type="entry name" value="2-Hacid_dh_C"/>
    <property type="match status" value="1"/>
</dbReference>